<dbReference type="GO" id="GO:0005741">
    <property type="term" value="C:mitochondrial outer membrane"/>
    <property type="evidence" value="ECO:0007669"/>
    <property type="project" value="InterPro"/>
</dbReference>
<dbReference type="InterPro" id="IPR023614">
    <property type="entry name" value="Porin_dom_sf"/>
</dbReference>
<keyword evidence="2" id="KW-0813">Transport</keyword>
<keyword evidence="2" id="KW-0626">Porin</keyword>
<dbReference type="Pfam" id="PF01459">
    <property type="entry name" value="Porin_3"/>
    <property type="match status" value="1"/>
</dbReference>
<evidence type="ECO:0000256" key="2">
    <source>
        <dbReference type="ARBA" id="ARBA00023114"/>
    </source>
</evidence>
<dbReference type="PANTHER" id="PTHR11743:SF70">
    <property type="entry name" value="GH26960P-RELATED"/>
    <property type="match status" value="1"/>
</dbReference>
<proteinExistence type="inferred from homology"/>
<dbReference type="GO" id="GO:0015288">
    <property type="term" value="F:porin activity"/>
    <property type="evidence" value="ECO:0007669"/>
    <property type="project" value="UniProtKB-KW"/>
</dbReference>
<feature type="non-terminal residue" evidence="3">
    <location>
        <position position="238"/>
    </location>
</feature>
<keyword evidence="2" id="KW-0812">Transmembrane</keyword>
<accession>A0A075B4C2</accession>
<dbReference type="AlphaFoldDB" id="A0A075B4C2"/>
<sequence>MSTPAKFNDLAKSANDLLNKDFVVGNIKLEGKTTTRDGTSFTFNGVRDNQSGFLIADLKHKYNAPDSGLAVTSTVSTNGALSEQVEFNNALFSGLKFDLFGSFLQNGKHALRTGVEYKQDYVTTTASADILKGPTISADIVVGSDGVYAGSEVGYDVQSGTLTKYNAATAYNGSNYTVSLHALNSFKTFTASYFHRVNSTVEAGGKATWNYKSDKESDITVEVASKYTLDKDSYMKVK</sequence>
<reference evidence="3 4" key="1">
    <citation type="journal article" date="2013" name="Curr. Biol.">
        <title>Shared signatures of parasitism and phylogenomics unite Cryptomycota and microsporidia.</title>
        <authorList>
            <person name="James T.Y."/>
            <person name="Pelin A."/>
            <person name="Bonen L."/>
            <person name="Ahrendt S."/>
            <person name="Sain D."/>
            <person name="Corradi N."/>
            <person name="Stajich J.E."/>
        </authorList>
    </citation>
    <scope>NUCLEOTIDE SEQUENCE [LARGE SCALE GENOMIC DNA]</scope>
    <source>
        <strain evidence="3 4">CSF55</strain>
    </source>
</reference>
<dbReference type="EMBL" id="KE560636">
    <property type="protein sequence ID" value="EPZ36210.1"/>
    <property type="molecule type" value="Genomic_DNA"/>
</dbReference>
<organism evidence="3 4">
    <name type="scientific">Rozella allomycis (strain CSF55)</name>
    <dbReference type="NCBI Taxonomy" id="988480"/>
    <lineage>
        <taxon>Eukaryota</taxon>
        <taxon>Fungi</taxon>
        <taxon>Fungi incertae sedis</taxon>
        <taxon>Cryptomycota</taxon>
        <taxon>Cryptomycota incertae sedis</taxon>
        <taxon>Rozella</taxon>
    </lineage>
</organism>
<dbReference type="GO" id="GO:0008308">
    <property type="term" value="F:voltage-gated monoatomic anion channel activity"/>
    <property type="evidence" value="ECO:0007669"/>
    <property type="project" value="InterPro"/>
</dbReference>
<dbReference type="CDD" id="cd07306">
    <property type="entry name" value="Porin3_VDAC"/>
    <property type="match status" value="1"/>
</dbReference>
<evidence type="ECO:0000313" key="4">
    <source>
        <dbReference type="Proteomes" id="UP000030755"/>
    </source>
</evidence>
<gene>
    <name evidence="3" type="ORF">O9G_002276</name>
</gene>
<dbReference type="Proteomes" id="UP000030755">
    <property type="component" value="Unassembled WGS sequence"/>
</dbReference>
<protein>
    <submittedName>
        <fullName evidence="3">Eukaryotic porin/Tom40 domain-containing protein</fullName>
    </submittedName>
</protein>
<dbReference type="InterPro" id="IPR027246">
    <property type="entry name" value="Porin_Euk/Tom40"/>
</dbReference>
<dbReference type="OMA" id="FKQPAFH"/>
<dbReference type="STRING" id="988480.A0A075B4C2"/>
<dbReference type="OrthoDB" id="7827681at2759"/>
<keyword evidence="4" id="KW-1185">Reference proteome</keyword>
<evidence type="ECO:0000313" key="3">
    <source>
        <dbReference type="EMBL" id="EPZ36210.1"/>
    </source>
</evidence>
<comment type="similarity">
    <text evidence="1">Belongs to the eukaryotic mitochondrial porin family.</text>
</comment>
<dbReference type="InterPro" id="IPR001925">
    <property type="entry name" value="Porin_Euk"/>
</dbReference>
<dbReference type="HOGENOM" id="CLU_044399_1_0_1"/>
<dbReference type="GO" id="GO:0046930">
    <property type="term" value="C:pore complex"/>
    <property type="evidence" value="ECO:0007669"/>
    <property type="project" value="UniProtKB-KW"/>
</dbReference>
<name>A0A075B4C2_ROZAC</name>
<dbReference type="Gene3D" id="2.40.160.10">
    <property type="entry name" value="Porin"/>
    <property type="match status" value="1"/>
</dbReference>
<evidence type="ECO:0000256" key="1">
    <source>
        <dbReference type="ARBA" id="ARBA00007780"/>
    </source>
</evidence>
<keyword evidence="2" id="KW-0406">Ion transport</keyword>
<dbReference type="PANTHER" id="PTHR11743">
    <property type="entry name" value="VOLTAGE-DEPENDENT ANION-SELECTIVE CHANNEL"/>
    <property type="match status" value="1"/>
</dbReference>